<proteinExistence type="inferred from homology"/>
<dbReference type="Pfam" id="PF07715">
    <property type="entry name" value="Plug"/>
    <property type="match status" value="1"/>
</dbReference>
<dbReference type="EMBL" id="LLZS01000003">
    <property type="protein sequence ID" value="KUR72362.1"/>
    <property type="molecule type" value="Genomic_DNA"/>
</dbReference>
<keyword evidence="10 16" id="KW-0798">TonB box</keyword>
<dbReference type="InterPro" id="IPR010917">
    <property type="entry name" value="TonB_rcpt_CS"/>
</dbReference>
<evidence type="ECO:0000256" key="11">
    <source>
        <dbReference type="ARBA" id="ARBA00023136"/>
    </source>
</evidence>
<dbReference type="NCBIfam" id="TIGR01783">
    <property type="entry name" value="TonB-siderophor"/>
    <property type="match status" value="1"/>
</dbReference>
<dbReference type="SUPFAM" id="SSF56935">
    <property type="entry name" value="Porins"/>
    <property type="match status" value="1"/>
</dbReference>
<feature type="signal peptide" evidence="17">
    <location>
        <begin position="1"/>
        <end position="29"/>
    </location>
</feature>
<dbReference type="PANTHER" id="PTHR32552:SF68">
    <property type="entry name" value="FERRICHROME OUTER MEMBRANE TRANSPORTER_PHAGE RECEPTOR"/>
    <property type="match status" value="1"/>
</dbReference>
<dbReference type="GO" id="GO:0015344">
    <property type="term" value="F:siderophore uptake transmembrane transporter activity"/>
    <property type="evidence" value="ECO:0007669"/>
    <property type="project" value="TreeGrafter"/>
</dbReference>
<keyword evidence="7 17" id="KW-0732">Signal</keyword>
<feature type="domain" description="TonB-dependent receptor plug" evidence="19">
    <location>
        <begin position="73"/>
        <end position="169"/>
    </location>
</feature>
<accession>A0A124JVJ6</accession>
<dbReference type="GO" id="GO:0009279">
    <property type="term" value="C:cell outer membrane"/>
    <property type="evidence" value="ECO:0007669"/>
    <property type="project" value="UniProtKB-SubCell"/>
</dbReference>
<dbReference type="InterPro" id="IPR036942">
    <property type="entry name" value="Beta-barrel_TonB_sf"/>
</dbReference>
<dbReference type="InterPro" id="IPR012910">
    <property type="entry name" value="Plug_dom"/>
</dbReference>
<dbReference type="STRING" id="1117702.AQZ52_03620"/>
<keyword evidence="13 14" id="KW-0998">Cell outer membrane</keyword>
<evidence type="ECO:0000256" key="12">
    <source>
        <dbReference type="ARBA" id="ARBA00023170"/>
    </source>
</evidence>
<dbReference type="PANTHER" id="PTHR32552">
    <property type="entry name" value="FERRICHROME IRON RECEPTOR-RELATED"/>
    <property type="match status" value="1"/>
</dbReference>
<keyword evidence="9" id="KW-0406">Ion transport</keyword>
<comment type="caution">
    <text evidence="20">The sequence shown here is derived from an EMBL/GenBank/DDBJ whole genome shotgun (WGS) entry which is preliminary data.</text>
</comment>
<evidence type="ECO:0000256" key="8">
    <source>
        <dbReference type="ARBA" id="ARBA00023004"/>
    </source>
</evidence>
<keyword evidence="21" id="KW-1185">Reference proteome</keyword>
<sequence>MPLKKDLPVKTLAALLLASSALLPIAAQAEALPMAAEAGDAGETADHHPIVVTGQVDSYGAATANGTKAPTPLIDVPQSVTVLTREQLDDQGVTQLGDALRYVPGVVLAQGEGNRDQIVLRGQNTTADFFLNGLRDDTQYYRSLYNIDHVEVLRGANALLFGRGGGGGVINRVRKTPSLSGESLGASAAAGTFGDFALAADLNAPLSQTVGARLNGTYEEFDNHRQDFHGRFIGVNPTLAFAPSADTRVDLSYNYDDDRRTADRGVASLGGKPLVGYRDTFFGRKDTNIAAVKAHIVEARLTQQLADSLTLTVAGQYSHTDKYYANIFAGAAVNPADNTVSLSAYNSTVRRESWIGQANLAWQGRTGPIGHTVIAGIEGGDQATDAARSEGVFPGGKASATVTLANRLDIPAITFGAPSRSTHAKVTTLSAYVQDQIELAPFLQIVGGVRYDSFKIAADNLLTDTSAGRTDRKWSPRAGVIVKPRANVSLYGSYTKSFLPQSGDQFSALDAVQATLAPEEFRNLEVGAKWDVTPALALAAAAYRLDRENSRFNDPVTGLPQLSGKTRTRGIELSATGRILPQWQVSLGYALQDGKVRSSTTAAPAGRSLALLPESQISLWTRYDIDAKLGLGLGVTHQSSAYATVSNSVTLPAWTRVDTAVFYTLSKAVSVQLNVNNLLNEQYFPNAHTDNNITTAQPRSARLSVRMAF</sequence>
<dbReference type="AlphaFoldDB" id="A0A124JVJ6"/>
<keyword evidence="6 14" id="KW-0812">Transmembrane</keyword>
<evidence type="ECO:0000256" key="4">
    <source>
        <dbReference type="ARBA" id="ARBA00022452"/>
    </source>
</evidence>
<keyword evidence="5" id="KW-0410">Iron transport</keyword>
<evidence type="ECO:0000256" key="5">
    <source>
        <dbReference type="ARBA" id="ARBA00022496"/>
    </source>
</evidence>
<keyword evidence="3 14" id="KW-0813">Transport</keyword>
<reference evidence="20 21" key="1">
    <citation type="submission" date="2015-10" db="EMBL/GenBank/DDBJ databases">
        <title>Draft genome sequence of Novosphingobium fuchskuhlense DSM 25065 isolated from a surface water sample of the southwest basin of Lake Grosse Fuchskuhle.</title>
        <authorList>
            <person name="Ruckert C."/>
            <person name="Winkler A."/>
            <person name="Glaeser J."/>
            <person name="Grossart H.-P."/>
            <person name="Kalinowski J."/>
            <person name="Glaeser S."/>
        </authorList>
    </citation>
    <scope>NUCLEOTIDE SEQUENCE [LARGE SCALE GENOMIC DNA]</scope>
    <source>
        <strain evidence="20 21">FNE08-7</strain>
    </source>
</reference>
<evidence type="ECO:0000256" key="6">
    <source>
        <dbReference type="ARBA" id="ARBA00022692"/>
    </source>
</evidence>
<evidence type="ECO:0000256" key="13">
    <source>
        <dbReference type="ARBA" id="ARBA00023237"/>
    </source>
</evidence>
<name>A0A124JVJ6_9SPHN</name>
<evidence type="ECO:0000256" key="17">
    <source>
        <dbReference type="SAM" id="SignalP"/>
    </source>
</evidence>
<evidence type="ECO:0000259" key="19">
    <source>
        <dbReference type="Pfam" id="PF07715"/>
    </source>
</evidence>
<keyword evidence="8" id="KW-0408">Iron</keyword>
<evidence type="ECO:0000256" key="2">
    <source>
        <dbReference type="ARBA" id="ARBA00009810"/>
    </source>
</evidence>
<keyword evidence="12 20" id="KW-0675">Receptor</keyword>
<evidence type="ECO:0000259" key="18">
    <source>
        <dbReference type="Pfam" id="PF00593"/>
    </source>
</evidence>
<dbReference type="CDD" id="cd01347">
    <property type="entry name" value="ligand_gated_channel"/>
    <property type="match status" value="1"/>
</dbReference>
<evidence type="ECO:0000313" key="20">
    <source>
        <dbReference type="EMBL" id="KUR72362.1"/>
    </source>
</evidence>
<feature type="chain" id="PRO_5007174870" evidence="17">
    <location>
        <begin position="30"/>
        <end position="709"/>
    </location>
</feature>
<dbReference type="PROSITE" id="PS52016">
    <property type="entry name" value="TONB_DEPENDENT_REC_3"/>
    <property type="match status" value="1"/>
</dbReference>
<comment type="similarity">
    <text evidence="2 14 16">Belongs to the TonB-dependent receptor family.</text>
</comment>
<dbReference type="OrthoDB" id="9760333at2"/>
<evidence type="ECO:0000256" key="1">
    <source>
        <dbReference type="ARBA" id="ARBA00004571"/>
    </source>
</evidence>
<dbReference type="GO" id="GO:0015891">
    <property type="term" value="P:siderophore transport"/>
    <property type="evidence" value="ECO:0007669"/>
    <property type="project" value="InterPro"/>
</dbReference>
<dbReference type="GO" id="GO:0038023">
    <property type="term" value="F:signaling receptor activity"/>
    <property type="evidence" value="ECO:0007669"/>
    <property type="project" value="InterPro"/>
</dbReference>
<dbReference type="Gene3D" id="2.170.130.10">
    <property type="entry name" value="TonB-dependent receptor, plug domain"/>
    <property type="match status" value="1"/>
</dbReference>
<comment type="subcellular location">
    <subcellularLocation>
        <location evidence="1 14">Cell outer membrane</location>
        <topology evidence="1 14">Multi-pass membrane protein</topology>
    </subcellularLocation>
</comment>
<organism evidence="20 21">
    <name type="scientific">Novosphingobium fuchskuhlense</name>
    <dbReference type="NCBI Taxonomy" id="1117702"/>
    <lineage>
        <taxon>Bacteria</taxon>
        <taxon>Pseudomonadati</taxon>
        <taxon>Pseudomonadota</taxon>
        <taxon>Alphaproteobacteria</taxon>
        <taxon>Sphingomonadales</taxon>
        <taxon>Sphingomonadaceae</taxon>
        <taxon>Novosphingobium</taxon>
    </lineage>
</organism>
<protein>
    <submittedName>
        <fullName evidence="20">TonB-dependent receptor</fullName>
    </submittedName>
</protein>
<evidence type="ECO:0000256" key="10">
    <source>
        <dbReference type="ARBA" id="ARBA00023077"/>
    </source>
</evidence>
<evidence type="ECO:0000256" key="7">
    <source>
        <dbReference type="ARBA" id="ARBA00022729"/>
    </source>
</evidence>
<dbReference type="Pfam" id="PF00593">
    <property type="entry name" value="TonB_dep_Rec_b-barrel"/>
    <property type="match status" value="1"/>
</dbReference>
<dbReference type="Proteomes" id="UP000058012">
    <property type="component" value="Unassembled WGS sequence"/>
</dbReference>
<feature type="short sequence motif" description="TonB C-terminal box" evidence="15">
    <location>
        <begin position="692"/>
        <end position="709"/>
    </location>
</feature>
<evidence type="ECO:0000256" key="9">
    <source>
        <dbReference type="ARBA" id="ARBA00023065"/>
    </source>
</evidence>
<dbReference type="PROSITE" id="PS01156">
    <property type="entry name" value="TONB_DEPENDENT_REC_2"/>
    <property type="match status" value="1"/>
</dbReference>
<evidence type="ECO:0000313" key="21">
    <source>
        <dbReference type="Proteomes" id="UP000058012"/>
    </source>
</evidence>
<evidence type="ECO:0000256" key="3">
    <source>
        <dbReference type="ARBA" id="ARBA00022448"/>
    </source>
</evidence>
<dbReference type="InterPro" id="IPR037066">
    <property type="entry name" value="Plug_dom_sf"/>
</dbReference>
<dbReference type="InterPro" id="IPR039426">
    <property type="entry name" value="TonB-dep_rcpt-like"/>
</dbReference>
<feature type="domain" description="TonB-dependent receptor-like beta-barrel" evidence="18">
    <location>
        <begin position="242"/>
        <end position="678"/>
    </location>
</feature>
<evidence type="ECO:0000256" key="15">
    <source>
        <dbReference type="PROSITE-ProRule" id="PRU10144"/>
    </source>
</evidence>
<dbReference type="InterPro" id="IPR000531">
    <property type="entry name" value="Beta-barrel_TonB"/>
</dbReference>
<evidence type="ECO:0000256" key="16">
    <source>
        <dbReference type="RuleBase" id="RU003357"/>
    </source>
</evidence>
<dbReference type="Gene3D" id="2.40.170.20">
    <property type="entry name" value="TonB-dependent receptor, beta-barrel domain"/>
    <property type="match status" value="1"/>
</dbReference>
<keyword evidence="11 14" id="KW-0472">Membrane</keyword>
<keyword evidence="4 14" id="KW-1134">Transmembrane beta strand</keyword>
<gene>
    <name evidence="20" type="ORF">AQZ52_03620</name>
</gene>
<dbReference type="InterPro" id="IPR010105">
    <property type="entry name" value="TonB_sidphr_rcpt"/>
</dbReference>
<evidence type="ECO:0000256" key="14">
    <source>
        <dbReference type="PROSITE-ProRule" id="PRU01360"/>
    </source>
</evidence>